<organism evidence="3 4">
    <name type="scientific">Actinomadura barringtoniae</name>
    <dbReference type="NCBI Taxonomy" id="1427535"/>
    <lineage>
        <taxon>Bacteria</taxon>
        <taxon>Bacillati</taxon>
        <taxon>Actinomycetota</taxon>
        <taxon>Actinomycetes</taxon>
        <taxon>Streptosporangiales</taxon>
        <taxon>Thermomonosporaceae</taxon>
        <taxon>Actinomadura</taxon>
    </lineage>
</organism>
<dbReference type="AlphaFoldDB" id="A0A939PEM8"/>
<protein>
    <submittedName>
        <fullName evidence="3">DUF2399 domain-containing protein</fullName>
    </submittedName>
</protein>
<evidence type="ECO:0000313" key="3">
    <source>
        <dbReference type="EMBL" id="MBO2451211.1"/>
    </source>
</evidence>
<sequence>MRPETRAWLGQPALARLWDLLRDRVERSGLEVRGRIRLDMLSADEVEALGLLMGRSYPGGTVSIALADLDERLRLSAAEVGLIDVVAELRGPLTNRPALRNARRAAAEATWAEARKALRRNDLDQADWAESWLAELKRSGVLARLPSERAAQLMVQAVDVLAALPHQLESAPSTMSPRPEPGEFPSATDLWSTARAVPAIRLARLGRGELAEQLTGTAHGLDDDTLLSKVVMRALARAHGIDPPPDAAARRALWEAAGVATDRVSSTVLTYGLVPLGGHWPERSLRERTEACAETHLTLRDLQRITWRLAADTEIYICENPRIIEAAVEARCSRPVVCASGNPTTTVLTLLDALDDAGARLAYRGDFDWPGIAMANRMIARYDAHPWRMSSADYEEHVATARDRGTPLLPLGGNAVEAGWDPELTPTMCSLEVAVQEESALELLLSDLR</sequence>
<proteinExistence type="predicted"/>
<evidence type="ECO:0000259" key="1">
    <source>
        <dbReference type="Pfam" id="PF09664"/>
    </source>
</evidence>
<gene>
    <name evidence="3" type="ORF">J4573_29245</name>
</gene>
<dbReference type="Proteomes" id="UP000669179">
    <property type="component" value="Unassembled WGS sequence"/>
</dbReference>
<dbReference type="InterPro" id="IPR024465">
    <property type="entry name" value="DUF2399"/>
</dbReference>
<evidence type="ECO:0000313" key="4">
    <source>
        <dbReference type="Proteomes" id="UP000669179"/>
    </source>
</evidence>
<dbReference type="RefSeq" id="WP_208259098.1">
    <property type="nucleotide sequence ID" value="NZ_JAGEOJ010000012.1"/>
</dbReference>
<dbReference type="EMBL" id="JAGEOJ010000012">
    <property type="protein sequence ID" value="MBO2451211.1"/>
    <property type="molecule type" value="Genomic_DNA"/>
</dbReference>
<accession>A0A939PEM8</accession>
<evidence type="ECO:0000259" key="2">
    <source>
        <dbReference type="Pfam" id="PF11796"/>
    </source>
</evidence>
<dbReference type="Pfam" id="PF11796">
    <property type="entry name" value="DUF3323"/>
    <property type="match status" value="1"/>
</dbReference>
<keyword evidence="4" id="KW-1185">Reference proteome</keyword>
<feature type="domain" description="Conserved hypothetical protein CHP02679 N terminus" evidence="2">
    <location>
        <begin position="32"/>
        <end position="274"/>
    </location>
</feature>
<dbReference type="InterPro" id="IPR024466">
    <property type="entry name" value="CHP02679_N"/>
</dbReference>
<comment type="caution">
    <text evidence="3">The sequence shown here is derived from an EMBL/GenBank/DDBJ whole genome shotgun (WGS) entry which is preliminary data.</text>
</comment>
<dbReference type="Pfam" id="PF09664">
    <property type="entry name" value="DUF2399"/>
    <property type="match status" value="1"/>
</dbReference>
<reference evidence="3" key="1">
    <citation type="submission" date="2021-03" db="EMBL/GenBank/DDBJ databases">
        <authorList>
            <person name="Kanchanasin P."/>
            <person name="Saeng-In P."/>
            <person name="Phongsopitanun W."/>
            <person name="Yuki M."/>
            <person name="Kudo T."/>
            <person name="Ohkuma M."/>
            <person name="Tanasupawat S."/>
        </authorList>
    </citation>
    <scope>NUCLEOTIDE SEQUENCE</scope>
    <source>
        <strain evidence="3">GKU 128</strain>
    </source>
</reference>
<name>A0A939PEM8_9ACTN</name>
<feature type="domain" description="DUF2399" evidence="1">
    <location>
        <begin position="295"/>
        <end position="448"/>
    </location>
</feature>